<dbReference type="EMBL" id="UGJB01000004">
    <property type="protein sequence ID" value="STQ09864.1"/>
    <property type="molecule type" value="Genomic_DNA"/>
</dbReference>
<dbReference type="EMBL" id="JARJGR010000851">
    <property type="protein sequence ID" value="MDF3639563.1"/>
    <property type="molecule type" value="Genomic_DNA"/>
</dbReference>
<evidence type="ECO:0000313" key="3">
    <source>
        <dbReference type="EMBL" id="STQ09864.1"/>
    </source>
</evidence>
<evidence type="ECO:0000256" key="1">
    <source>
        <dbReference type="SAM" id="SignalP"/>
    </source>
</evidence>
<sequence>MRNSFLISLFRLTLVLMLFFMVGPAPAATFTETDKSVRSIVSGIVSYTRWPSLSGQPKLCVYASSHYTQALSSEEGQSELPYTPVIVRNDQEALSATCDAIYFGAESPAKQLELISQYQGRALLLISEQNPECVIGSAFCLIIDHNQVRFSVNLDALTRSGVRVNPDVLMLARNKQHG</sequence>
<feature type="signal peptide" evidence="1">
    <location>
        <begin position="1"/>
        <end position="27"/>
    </location>
</feature>
<keyword evidence="1" id="KW-0732">Signal</keyword>
<evidence type="ECO:0000313" key="4">
    <source>
        <dbReference type="Proteomes" id="UP000255106"/>
    </source>
</evidence>
<reference evidence="2" key="2">
    <citation type="submission" date="2023-03" db="EMBL/GenBank/DDBJ databases">
        <title>A Study on Prevalence and Characterization of Enterobacter cloacae strains in China.</title>
        <authorList>
            <person name="Zheng Z."/>
        </authorList>
    </citation>
    <scope>NUCLEOTIDE SEQUENCE</scope>
    <source>
        <strain evidence="2">EC77</strain>
    </source>
</reference>
<dbReference type="InterPro" id="IPR025293">
    <property type="entry name" value="YfiR/HmsC-like"/>
</dbReference>
<dbReference type="Proteomes" id="UP001215180">
    <property type="component" value="Unassembled WGS sequence"/>
</dbReference>
<feature type="chain" id="PRO_5030011342" evidence="1">
    <location>
        <begin position="28"/>
        <end position="178"/>
    </location>
</feature>
<name>A0A0M7BWG2_ENTCL</name>
<gene>
    <name evidence="3" type="ORF">NCTC10005_02588</name>
    <name evidence="2" type="ORF">P3S46_20390</name>
</gene>
<dbReference type="RefSeq" id="WP_028028085.1">
    <property type="nucleotide sequence ID" value="NZ_AAXMGC020000004.1"/>
</dbReference>
<evidence type="ECO:0000313" key="2">
    <source>
        <dbReference type="EMBL" id="MDF3639563.1"/>
    </source>
</evidence>
<dbReference type="Pfam" id="PF13689">
    <property type="entry name" value="DUF4154"/>
    <property type="match status" value="1"/>
</dbReference>
<organism evidence="3 4">
    <name type="scientific">Enterobacter cloacae</name>
    <dbReference type="NCBI Taxonomy" id="550"/>
    <lineage>
        <taxon>Bacteria</taxon>
        <taxon>Pseudomonadati</taxon>
        <taxon>Pseudomonadota</taxon>
        <taxon>Gammaproteobacteria</taxon>
        <taxon>Enterobacterales</taxon>
        <taxon>Enterobacteriaceae</taxon>
        <taxon>Enterobacter</taxon>
        <taxon>Enterobacter cloacae complex</taxon>
    </lineage>
</organism>
<dbReference type="Proteomes" id="UP000255106">
    <property type="component" value="Unassembled WGS sequence"/>
</dbReference>
<accession>A0A0M7BWG2</accession>
<protein>
    <submittedName>
        <fullName evidence="3">Protein YfiR</fullName>
    </submittedName>
    <submittedName>
        <fullName evidence="2">YfiR family protein</fullName>
    </submittedName>
</protein>
<dbReference type="AlphaFoldDB" id="A0A0M7BWG2"/>
<reference evidence="3 4" key="1">
    <citation type="submission" date="2018-06" db="EMBL/GenBank/DDBJ databases">
        <authorList>
            <consortium name="Pathogen Informatics"/>
            <person name="Doyle S."/>
        </authorList>
    </citation>
    <scope>NUCLEOTIDE SEQUENCE [LARGE SCALE GENOMIC DNA]</scope>
    <source>
        <strain evidence="3 4">NCTC10005</strain>
    </source>
</reference>
<proteinExistence type="predicted"/>